<dbReference type="EMBL" id="LCRI01000001">
    <property type="protein sequence ID" value="KKW33320.1"/>
    <property type="molecule type" value="Genomic_DNA"/>
</dbReference>
<name>A0A0G1XR07_9BACT</name>
<comment type="caution">
    <text evidence="2">The sequence shown here is derived from an EMBL/GenBank/DDBJ whole genome shotgun (WGS) entry which is preliminary data.</text>
</comment>
<dbReference type="PANTHER" id="PTHR33969">
    <property type="entry name" value="SEGREGATION AND CONDENSATION PROTEIN A"/>
    <property type="match status" value="1"/>
</dbReference>
<evidence type="ECO:0000256" key="1">
    <source>
        <dbReference type="ARBA" id="ARBA00044777"/>
    </source>
</evidence>
<dbReference type="Gene3D" id="1.10.10.580">
    <property type="entry name" value="Structural maintenance of chromosome 1. Chain E"/>
    <property type="match status" value="1"/>
</dbReference>
<accession>A0A0G1XR07</accession>
<protein>
    <recommendedName>
        <fullName evidence="1">Segregation and condensation protein A</fullName>
    </recommendedName>
</protein>
<dbReference type="PATRIC" id="fig|1618980.3.peg.14"/>
<dbReference type="Pfam" id="PF02616">
    <property type="entry name" value="SMC_ScpA"/>
    <property type="match status" value="1"/>
</dbReference>
<dbReference type="InterPro" id="IPR023093">
    <property type="entry name" value="ScpA-like_C"/>
</dbReference>
<organism evidence="2 3">
    <name type="scientific">Candidatus Uhrbacteria bacterium GW2011_GWA2_53_10</name>
    <dbReference type="NCBI Taxonomy" id="1618980"/>
    <lineage>
        <taxon>Bacteria</taxon>
        <taxon>Candidatus Uhriibacteriota</taxon>
    </lineage>
</organism>
<dbReference type="Gene3D" id="6.10.250.2410">
    <property type="match status" value="1"/>
</dbReference>
<evidence type="ECO:0000313" key="3">
    <source>
        <dbReference type="Proteomes" id="UP000034711"/>
    </source>
</evidence>
<dbReference type="AlphaFoldDB" id="A0A0G1XR07"/>
<sequence>MAFEVKLQQFAGPLQLLLDLIEEEQLPITEVALSDVTEAYLKHLEVSDVPPEELADFLVVATKLLLIKSRVLLPNVQPEEGEDPGTLADQLRLYQAFIEASRGIEKRFAGGPWMFMRPKPSFQPVRTFLPPRDLVSQALHTSFTQLLKRLEPFFALRQASLERVISVQERMEQIRASILERSRLTFQEMVAGSKRKVDVVVSFLALLELVKQRAVRVVQSTSFEDIVIKHVD</sequence>
<evidence type="ECO:0000313" key="2">
    <source>
        <dbReference type="EMBL" id="KKW33320.1"/>
    </source>
</evidence>
<dbReference type="Proteomes" id="UP000034711">
    <property type="component" value="Unassembled WGS sequence"/>
</dbReference>
<reference evidence="2 3" key="1">
    <citation type="journal article" date="2015" name="Nature">
        <title>rRNA introns, odd ribosomes, and small enigmatic genomes across a large radiation of phyla.</title>
        <authorList>
            <person name="Brown C.T."/>
            <person name="Hug L.A."/>
            <person name="Thomas B.C."/>
            <person name="Sharon I."/>
            <person name="Castelle C.J."/>
            <person name="Singh A."/>
            <person name="Wilkins M.J."/>
            <person name="Williams K.H."/>
            <person name="Banfield J.F."/>
        </authorList>
    </citation>
    <scope>NUCLEOTIDE SEQUENCE [LARGE SCALE GENOMIC DNA]</scope>
</reference>
<gene>
    <name evidence="2" type="ORF">UY77_C0001G0015</name>
</gene>
<dbReference type="PANTHER" id="PTHR33969:SF2">
    <property type="entry name" value="SEGREGATION AND CONDENSATION PROTEIN A"/>
    <property type="match status" value="1"/>
</dbReference>
<dbReference type="InterPro" id="IPR003768">
    <property type="entry name" value="ScpA"/>
</dbReference>
<proteinExistence type="predicted"/>